<dbReference type="PANTHER" id="PTHR11567:SF205">
    <property type="entry name" value="GH28721P-RELATED"/>
    <property type="match status" value="1"/>
</dbReference>
<protein>
    <submittedName>
        <fullName evidence="5">Lysosomal acid phosphatase</fullName>
    </submittedName>
</protein>
<dbReference type="GO" id="GO:0003993">
    <property type="term" value="F:acid phosphatase activity"/>
    <property type="evidence" value="ECO:0007669"/>
    <property type="project" value="UniProtKB-EC"/>
</dbReference>
<dbReference type="RefSeq" id="XP_023179180.2">
    <property type="nucleotide sequence ID" value="XM_023323412.2"/>
</dbReference>
<evidence type="ECO:0000256" key="3">
    <source>
        <dbReference type="SAM" id="SignalP"/>
    </source>
</evidence>
<comment type="similarity">
    <text evidence="2">Belongs to the histidine acid phosphatase family.</text>
</comment>
<evidence type="ECO:0000256" key="1">
    <source>
        <dbReference type="ARBA" id="ARBA00000032"/>
    </source>
</evidence>
<dbReference type="KEGG" id="dhe:111605078"/>
<accession>A0A6J1MQ92</accession>
<dbReference type="AlphaFoldDB" id="A0A6J1MQ92"/>
<dbReference type="InterPro" id="IPR000560">
    <property type="entry name" value="His_Pase_clade-2"/>
</dbReference>
<dbReference type="SUPFAM" id="SSF53254">
    <property type="entry name" value="Phosphoglycerate mutase-like"/>
    <property type="match status" value="1"/>
</dbReference>
<gene>
    <name evidence="5" type="primary">LOC111605078</name>
</gene>
<evidence type="ECO:0000256" key="2">
    <source>
        <dbReference type="ARBA" id="ARBA00005375"/>
    </source>
</evidence>
<proteinExistence type="inferred from homology"/>
<reference evidence="5" key="1">
    <citation type="submission" date="2025-08" db="UniProtKB">
        <authorList>
            <consortium name="RefSeq"/>
        </authorList>
    </citation>
    <scope>IDENTIFICATION</scope>
    <source>
        <strain evidence="5">15085-1641.00</strain>
        <tissue evidence="5">Whole body</tissue>
    </source>
</reference>
<comment type="catalytic activity">
    <reaction evidence="1">
        <text>a phosphate monoester + H2O = an alcohol + phosphate</text>
        <dbReference type="Rhea" id="RHEA:15017"/>
        <dbReference type="ChEBI" id="CHEBI:15377"/>
        <dbReference type="ChEBI" id="CHEBI:30879"/>
        <dbReference type="ChEBI" id="CHEBI:43474"/>
        <dbReference type="ChEBI" id="CHEBI:67140"/>
        <dbReference type="EC" id="3.1.3.2"/>
    </reaction>
</comment>
<dbReference type="PANTHER" id="PTHR11567">
    <property type="entry name" value="ACID PHOSPHATASE-RELATED"/>
    <property type="match status" value="1"/>
</dbReference>
<organism evidence="4 5">
    <name type="scientific">Drosophila hydei</name>
    <name type="common">Fruit fly</name>
    <dbReference type="NCBI Taxonomy" id="7224"/>
    <lineage>
        <taxon>Eukaryota</taxon>
        <taxon>Metazoa</taxon>
        <taxon>Ecdysozoa</taxon>
        <taxon>Arthropoda</taxon>
        <taxon>Hexapoda</taxon>
        <taxon>Insecta</taxon>
        <taxon>Pterygota</taxon>
        <taxon>Neoptera</taxon>
        <taxon>Endopterygota</taxon>
        <taxon>Diptera</taxon>
        <taxon>Brachycera</taxon>
        <taxon>Muscomorpha</taxon>
        <taxon>Ephydroidea</taxon>
        <taxon>Drosophilidae</taxon>
        <taxon>Drosophila</taxon>
    </lineage>
</organism>
<dbReference type="OrthoDB" id="5821688at2759"/>
<dbReference type="GeneID" id="111605078"/>
<keyword evidence="4" id="KW-1185">Reference proteome</keyword>
<dbReference type="FunFam" id="3.40.50.1240:FF:000038">
    <property type="entry name" value="venom acid phosphatase Acph-1"/>
    <property type="match status" value="1"/>
</dbReference>
<dbReference type="PROSITE" id="PS00616">
    <property type="entry name" value="HIS_ACID_PHOSPHAT_1"/>
    <property type="match status" value="1"/>
</dbReference>
<dbReference type="CDD" id="cd07061">
    <property type="entry name" value="HP_HAP_like"/>
    <property type="match status" value="1"/>
</dbReference>
<dbReference type="InterPro" id="IPR050645">
    <property type="entry name" value="Histidine_acid_phosphatase"/>
</dbReference>
<name>A0A6J1MQ92_DROHY</name>
<dbReference type="OMA" id="LNVTYAH"/>
<sequence length="392" mass="45079">MWLKYLVSLWLGLLLVGAAIVPQDEHPRGLDSSNSTLELVHVLFRHGPRTPVNTFPKDPHINETYEPYGWGQLTNAAKVELYKIGKQLRKRYKNFLLPYYQPDLLHAQATQSSRTIMSLQMVLAGLFPPENTPLEWNMLLNWQPIPIYMEPEATDKILRQKVPCPRYDEAVWEVMHTPEVLALHEKNAELLRELTDLTGLNVTYAHDVTNVFISLQTQLAYGLKLPEWTKDYFPDKMRPLAIKAYTYDAYTPELCKIKGGYYLEDLYKHIQAKIDGELEPAGRKLFISCAHDWTISNVLSALNVWGDRMPRFSALIAIELHRRTDSGDYFVEIYFQNDPNKPPELLQVPGCDKQCPIEQLLKLSQDVLPDAPYEQLCIAKGTSDGTHITYHK</sequence>
<feature type="signal peptide" evidence="3">
    <location>
        <begin position="1"/>
        <end position="18"/>
    </location>
</feature>
<evidence type="ECO:0000313" key="5">
    <source>
        <dbReference type="RefSeq" id="XP_023179180.2"/>
    </source>
</evidence>
<dbReference type="InterPro" id="IPR033379">
    <property type="entry name" value="Acid_Pase_AS"/>
</dbReference>
<keyword evidence="3" id="KW-0732">Signal</keyword>
<evidence type="ECO:0000313" key="4">
    <source>
        <dbReference type="Proteomes" id="UP000504633"/>
    </source>
</evidence>
<dbReference type="InterPro" id="IPR029033">
    <property type="entry name" value="His_PPase_superfam"/>
</dbReference>
<dbReference type="Pfam" id="PF00328">
    <property type="entry name" value="His_Phos_2"/>
    <property type="match status" value="1"/>
</dbReference>
<feature type="chain" id="PRO_5027020512" evidence="3">
    <location>
        <begin position="19"/>
        <end position="392"/>
    </location>
</feature>
<dbReference type="Gene3D" id="3.40.50.1240">
    <property type="entry name" value="Phosphoglycerate mutase-like"/>
    <property type="match status" value="1"/>
</dbReference>
<dbReference type="Proteomes" id="UP000504633">
    <property type="component" value="Unplaced"/>
</dbReference>